<dbReference type="SUPFAM" id="SSF110849">
    <property type="entry name" value="ParB/Sulfiredoxin"/>
    <property type="match status" value="1"/>
</dbReference>
<dbReference type="InterPro" id="IPR003115">
    <property type="entry name" value="ParB_N"/>
</dbReference>
<evidence type="ECO:0000313" key="2">
    <source>
        <dbReference type="EMBL" id="WNG49190.1"/>
    </source>
</evidence>
<evidence type="ECO:0000259" key="1">
    <source>
        <dbReference type="SMART" id="SM00470"/>
    </source>
</evidence>
<dbReference type="SMART" id="SM00470">
    <property type="entry name" value="ParB"/>
    <property type="match status" value="1"/>
</dbReference>
<dbReference type="InterPro" id="IPR036086">
    <property type="entry name" value="ParB/Sulfiredoxin_sf"/>
</dbReference>
<protein>
    <recommendedName>
        <fullName evidence="1">ParB-like N-terminal domain-containing protein</fullName>
    </recommendedName>
</protein>
<gene>
    <name evidence="2" type="ORF">F0U60_37550</name>
</gene>
<accession>A0ABY9X1C1</accession>
<dbReference type="CDD" id="cd16387">
    <property type="entry name" value="ParB_N_Srx"/>
    <property type="match status" value="1"/>
</dbReference>
<dbReference type="EMBL" id="CP043494">
    <property type="protein sequence ID" value="WNG49190.1"/>
    <property type="molecule type" value="Genomic_DNA"/>
</dbReference>
<sequence length="121" mass="13290">MYEASEVALSKLVPFHGVQDRERLAKLTALMRANGYDGRPLLGWESPDGYVRLLTGSHRYAAAKAARLDEVPVALVDLPDGVLEADGEDLCIEGNRITDVEQLEQLLAEHDPEAAELLRHG</sequence>
<reference evidence="2 3" key="1">
    <citation type="submission" date="2019-08" db="EMBL/GenBank/DDBJ databases">
        <title>Archangium and Cystobacter genomes.</title>
        <authorList>
            <person name="Chen I.-C.K."/>
            <person name="Wielgoss S."/>
        </authorList>
    </citation>
    <scope>NUCLEOTIDE SEQUENCE [LARGE SCALE GENOMIC DNA]</scope>
    <source>
        <strain evidence="2 3">Cbm 6</strain>
    </source>
</reference>
<keyword evidence="3" id="KW-1185">Reference proteome</keyword>
<evidence type="ECO:0000313" key="3">
    <source>
        <dbReference type="Proteomes" id="UP001611383"/>
    </source>
</evidence>
<dbReference type="Pfam" id="PF02195">
    <property type="entry name" value="ParB_N"/>
    <property type="match status" value="1"/>
</dbReference>
<dbReference type="RefSeq" id="WP_395806867.1">
    <property type="nucleotide sequence ID" value="NZ_CP043494.1"/>
</dbReference>
<dbReference type="Proteomes" id="UP001611383">
    <property type="component" value="Chromosome"/>
</dbReference>
<dbReference type="Gene3D" id="3.90.1530.10">
    <property type="entry name" value="Conserved hypothetical protein from pyrococcus furiosus pfu- 392566-001, ParB domain"/>
    <property type="match status" value="1"/>
</dbReference>
<organism evidence="2 3">
    <name type="scientific">Archangium minus</name>
    <dbReference type="NCBI Taxonomy" id="83450"/>
    <lineage>
        <taxon>Bacteria</taxon>
        <taxon>Pseudomonadati</taxon>
        <taxon>Myxococcota</taxon>
        <taxon>Myxococcia</taxon>
        <taxon>Myxococcales</taxon>
        <taxon>Cystobacterineae</taxon>
        <taxon>Archangiaceae</taxon>
        <taxon>Archangium</taxon>
    </lineage>
</organism>
<feature type="domain" description="ParB-like N-terminal" evidence="1">
    <location>
        <begin position="5"/>
        <end position="96"/>
    </location>
</feature>
<name>A0ABY9X1C1_9BACT</name>
<proteinExistence type="predicted"/>